<dbReference type="EMBL" id="CP085144">
    <property type="protein sequence ID" value="UOA14523.1"/>
    <property type="molecule type" value="Genomic_DNA"/>
</dbReference>
<name>A0ABY3ZJ13_9RHOB</name>
<protein>
    <recommendedName>
        <fullName evidence="3">Phage tail tube protein, TTP</fullName>
    </recommendedName>
</protein>
<dbReference type="Proteomes" id="UP000831019">
    <property type="component" value="Chromosome"/>
</dbReference>
<keyword evidence="2" id="KW-1185">Reference proteome</keyword>
<dbReference type="RefSeq" id="WP_243262872.1">
    <property type="nucleotide sequence ID" value="NZ_CP085144.1"/>
</dbReference>
<evidence type="ECO:0000313" key="1">
    <source>
        <dbReference type="EMBL" id="UOA14523.1"/>
    </source>
</evidence>
<organism evidence="1 2">
    <name type="scientific">Sulfitobacter dubius</name>
    <dbReference type="NCBI Taxonomy" id="218673"/>
    <lineage>
        <taxon>Bacteria</taxon>
        <taxon>Pseudomonadati</taxon>
        <taxon>Pseudomonadota</taxon>
        <taxon>Alphaproteobacteria</taxon>
        <taxon>Rhodobacterales</taxon>
        <taxon>Roseobacteraceae</taxon>
        <taxon>Sulfitobacter</taxon>
    </lineage>
</organism>
<dbReference type="Gene3D" id="4.10.410.40">
    <property type="match status" value="1"/>
</dbReference>
<sequence length="154" mass="15966">MGLQSSVGIAVGVSATLPSTHDDEAATGFPSLTYTAAGKLNSTAPMTGTKDVATFDNLTTGEEEKLVDILRAGNGDMSFGYDADDAGQALLETAAEASDDATSKVALKFTLNNGDVYYRLAIITSYTPEGSLGNVLMATVGTEFYRKHVKVAAA</sequence>
<accession>A0ABY3ZJ13</accession>
<gene>
    <name evidence="1" type="ORF">DSM109990_01329</name>
</gene>
<evidence type="ECO:0008006" key="3">
    <source>
        <dbReference type="Google" id="ProtNLM"/>
    </source>
</evidence>
<proteinExistence type="predicted"/>
<evidence type="ECO:0000313" key="2">
    <source>
        <dbReference type="Proteomes" id="UP000831019"/>
    </source>
</evidence>
<reference evidence="2" key="1">
    <citation type="journal article" date="2022" name="Microorganisms">
        <title>Beyond the ABCs#Discovery of Three New Plasmid Types in Rhodobacterales (RepQ, RepY, RepW).</title>
        <authorList>
            <person name="Freese H.M."/>
            <person name="Ringel V."/>
            <person name="Overmann J."/>
            <person name="Petersen J."/>
        </authorList>
    </citation>
    <scope>NUCLEOTIDE SEQUENCE [LARGE SCALE GENOMIC DNA]</scope>
    <source>
        <strain evidence="2">DSM 109990</strain>
    </source>
</reference>